<accession>A0ACC4DTE8</accession>
<keyword evidence="2" id="KW-1185">Reference proteome</keyword>
<name>A0ACC4DTE8_PURLI</name>
<dbReference type="Proteomes" id="UP001638806">
    <property type="component" value="Unassembled WGS sequence"/>
</dbReference>
<gene>
    <name evidence="1" type="ORF">ACCO45_004743</name>
</gene>
<reference evidence="1" key="1">
    <citation type="submission" date="2024-12" db="EMBL/GenBank/DDBJ databases">
        <title>Comparative genomics and development of molecular markers within Purpureocillium lilacinum and among Purpureocillium species.</title>
        <authorList>
            <person name="Yeh Z.-Y."/>
            <person name="Ni N.-T."/>
            <person name="Lo P.-H."/>
            <person name="Mushyakhwo K."/>
            <person name="Lin C.-F."/>
            <person name="Nai Y.-S."/>
        </authorList>
    </citation>
    <scope>NUCLEOTIDE SEQUENCE</scope>
    <source>
        <strain evidence="1">NCHU-NPUST-175</strain>
    </source>
</reference>
<dbReference type="EMBL" id="JBGNUJ010000004">
    <property type="protein sequence ID" value="KAL3959626.1"/>
    <property type="molecule type" value="Genomic_DNA"/>
</dbReference>
<organism evidence="1 2">
    <name type="scientific">Purpureocillium lilacinum</name>
    <name type="common">Paecilomyces lilacinus</name>
    <dbReference type="NCBI Taxonomy" id="33203"/>
    <lineage>
        <taxon>Eukaryota</taxon>
        <taxon>Fungi</taxon>
        <taxon>Dikarya</taxon>
        <taxon>Ascomycota</taxon>
        <taxon>Pezizomycotina</taxon>
        <taxon>Sordariomycetes</taxon>
        <taxon>Hypocreomycetidae</taxon>
        <taxon>Hypocreales</taxon>
        <taxon>Ophiocordycipitaceae</taxon>
        <taxon>Purpureocillium</taxon>
    </lineage>
</organism>
<protein>
    <submittedName>
        <fullName evidence="1">Uncharacterized protein</fullName>
    </submittedName>
</protein>
<proteinExistence type="predicted"/>
<evidence type="ECO:0000313" key="1">
    <source>
        <dbReference type="EMBL" id="KAL3959626.1"/>
    </source>
</evidence>
<evidence type="ECO:0000313" key="2">
    <source>
        <dbReference type="Proteomes" id="UP001638806"/>
    </source>
</evidence>
<sequence length="979" mass="108198">MTTLLNKSDSGPPLRQIRFVHNQGQPPSKRRRINAACLTCRRRKTRCAGERPICSTCTKNGHQCLGYPEDARKDGTDTGESKHVDDEDLNEEHQSDDDDRKALKPDAPSASSAPDAAPAISPPRTIAVAPRSAPARPGAVVEPEHDVDVKPVVSPSSHHQSHPSAATDDMPSSPTLRRNHNNRIPYFRYFGPTAIVPGFKQMVVSVRDRRRSTGGSQSGTSPMSTPSGVRGSSCAAGSDIAVEDLPAYDPNSPGPVHPLIINLVKTFFVHLGCNYPFLKQPKFLRLVIEKRVEPILVDAICALAARVFRCPAADRRQRKDAADGARPGIRHARKACYRGHVPVPDSALWMYLGLAIRMAIDLGLQKRVGIQYQGEKDPWYTRHRSRVNGESESPEEKKHDEVDALTVEEQREVEQERIDTFWAVFILDRVISSGTGRTVTFREDDFELPFPKPAIDPATGWPSLFPVFLEIIHLYGRVSDVLNNIHNVKDLDQDKWTKLSKMEHQLTRLYKNWDARLQFNVGNFKAYLSVGQGTTFLLLHFWFHALFIILHQPTLLTPFGDLRGELQLLSDSRELSMSSAKTICDILAFADLIDPKSFIGNPFTSQPIYIAACAFLMESSANASEGPSREASPPASNNAGRHRERVKPANSKPSRHSLLASAANQNYQRCYNSLQQLHTHWGGVKYILTALDQKSKGIWDCETYTSEEYESTKAPPTRGSISGELATASPKMGGAPPIAWSLAGTANSPNSNLTLLYQNLSSGVMTPSSAPRACRSRQGHHRATWCMTLSGRACQQKLAACIRLPFPRPPHRRSVTRHRQGTASPDGRLTCLECQSLGSQHSGGFEAFSASPVSNLADAANRSMAHAAAPHNVYYNHHMPYQTGWGYGMGNMDSITFDSQDIDIGALGLQQPELMSGWLDYIPSDVLGLFENQNMGQGEPRRHRRTLMMGLRRLVLEGANEGPGEGVCFRHLDGTAFPM</sequence>
<comment type="caution">
    <text evidence="1">The sequence shown here is derived from an EMBL/GenBank/DDBJ whole genome shotgun (WGS) entry which is preliminary data.</text>
</comment>